<name>A0AA35LTG1_9HYPO</name>
<feature type="domain" description="Carboxylesterase type B" evidence="4">
    <location>
        <begin position="17"/>
        <end position="519"/>
    </location>
</feature>
<proteinExistence type="inferred from homology"/>
<dbReference type="SUPFAM" id="SSF53474">
    <property type="entry name" value="alpha/beta-Hydrolases"/>
    <property type="match status" value="1"/>
</dbReference>
<evidence type="ECO:0000259" key="4">
    <source>
        <dbReference type="Pfam" id="PF00135"/>
    </source>
</evidence>
<dbReference type="EMBL" id="CABFNP030000634">
    <property type="protein sequence ID" value="CAI6068794.1"/>
    <property type="molecule type" value="Genomic_DNA"/>
</dbReference>
<dbReference type="EC" id="3.1.1.-" evidence="3"/>
<organism evidence="5 6">
    <name type="scientific">Clonostachys chloroleuca</name>
    <dbReference type="NCBI Taxonomy" id="1926264"/>
    <lineage>
        <taxon>Eukaryota</taxon>
        <taxon>Fungi</taxon>
        <taxon>Dikarya</taxon>
        <taxon>Ascomycota</taxon>
        <taxon>Pezizomycotina</taxon>
        <taxon>Sordariomycetes</taxon>
        <taxon>Hypocreomycetidae</taxon>
        <taxon>Hypocreales</taxon>
        <taxon>Bionectriaceae</taxon>
        <taxon>Clonostachys</taxon>
    </lineage>
</organism>
<evidence type="ECO:0000313" key="6">
    <source>
        <dbReference type="Proteomes" id="UP001160390"/>
    </source>
</evidence>
<dbReference type="PANTHER" id="PTHR11559">
    <property type="entry name" value="CARBOXYLESTERASE"/>
    <property type="match status" value="1"/>
</dbReference>
<keyword evidence="2 3" id="KW-0378">Hydrolase</keyword>
<evidence type="ECO:0000256" key="1">
    <source>
        <dbReference type="ARBA" id="ARBA00005964"/>
    </source>
</evidence>
<dbReference type="InterPro" id="IPR002018">
    <property type="entry name" value="CarbesteraseB"/>
</dbReference>
<dbReference type="Pfam" id="PF00135">
    <property type="entry name" value="COesterase"/>
    <property type="match status" value="1"/>
</dbReference>
<dbReference type="Gene3D" id="3.40.50.1820">
    <property type="entry name" value="alpha/beta hydrolase"/>
    <property type="match status" value="1"/>
</dbReference>
<comment type="caution">
    <text evidence="5">The sequence shown here is derived from an EMBL/GenBank/DDBJ whole genome shotgun (WGS) entry which is preliminary data.</text>
</comment>
<gene>
    <name evidence="5" type="ORF">CCHLO57077_00018957</name>
</gene>
<dbReference type="GO" id="GO:0016787">
    <property type="term" value="F:hydrolase activity"/>
    <property type="evidence" value="ECO:0007669"/>
    <property type="project" value="UniProtKB-KW"/>
</dbReference>
<keyword evidence="6" id="KW-1185">Reference proteome</keyword>
<evidence type="ECO:0000313" key="5">
    <source>
        <dbReference type="EMBL" id="CAI6068794.1"/>
    </source>
</evidence>
<protein>
    <recommendedName>
        <fullName evidence="3">Carboxylic ester hydrolase</fullName>
        <ecNumber evidence="3">3.1.1.-</ecNumber>
    </recommendedName>
</protein>
<dbReference type="InterPro" id="IPR050309">
    <property type="entry name" value="Type-B_Carboxylest/Lipase"/>
</dbReference>
<evidence type="ECO:0000256" key="2">
    <source>
        <dbReference type="ARBA" id="ARBA00022801"/>
    </source>
</evidence>
<dbReference type="PROSITE" id="PS00122">
    <property type="entry name" value="CARBOXYLESTERASE_B_1"/>
    <property type="match status" value="1"/>
</dbReference>
<sequence>MSYQTPTSRAELQVGELGSLAGFAYSNGVRQFCGIPYGRISKRWTRAVLADSWAAKLHDGTKLGPSAPNPPEVLLRPNQLTPVPQFPHLPITKYSANDCLIMNIATPPKSPSSSTPFPVMVYIHGGAFKYGGANRSVFDGVNLVSFSMSRGSPVVSVALNYRVGIWGFLASRDIQEDLARDGFTGCGNFGLTDQKLALKWLQKYVSFFGGNPDDVTIIGESAGGTSVAMQLLSSDEPHLFHRAIQMSGGYTTLPIMTLKEHDRQYRLLLKRFSIDPEAPDALQKLREIPEEEVTACTLPLQGAAVCSYNPCNDGVILGSMGSERPTFDNFKTPPAWLKGFMVGDVADEAIIFRTNLPYTYDMIWAGLCKFLGEETSRKILDLYQVSPGSVDPDLRDKFEMMASDALFIVENFVMAHRSKVRQTFGYHFDQRSTLDNALNGTAYHAIDLLYLFRNLRHEMTDEQKALSDEFAGHFIDFAYGKDPWEPFSKAQKWMVYGPDGKANLKTEGEDDQVRHYQRTRQILDMGLYQGFSDAMDYIAWQRFLTK</sequence>
<dbReference type="Proteomes" id="UP001160390">
    <property type="component" value="Unassembled WGS sequence"/>
</dbReference>
<accession>A0AA35LTG1</accession>
<evidence type="ECO:0000256" key="3">
    <source>
        <dbReference type="RuleBase" id="RU361235"/>
    </source>
</evidence>
<dbReference type="InterPro" id="IPR029058">
    <property type="entry name" value="AB_hydrolase_fold"/>
</dbReference>
<dbReference type="AlphaFoldDB" id="A0AA35LTG1"/>
<comment type="similarity">
    <text evidence="1 3">Belongs to the type-B carboxylesterase/lipase family.</text>
</comment>
<reference evidence="5" key="1">
    <citation type="submission" date="2023-01" db="EMBL/GenBank/DDBJ databases">
        <authorList>
            <person name="Piombo E."/>
        </authorList>
    </citation>
    <scope>NUCLEOTIDE SEQUENCE</scope>
</reference>
<dbReference type="InterPro" id="IPR019826">
    <property type="entry name" value="Carboxylesterase_B_AS"/>
</dbReference>